<organism evidence="1">
    <name type="scientific">Notodromas monacha</name>
    <dbReference type="NCBI Taxonomy" id="399045"/>
    <lineage>
        <taxon>Eukaryota</taxon>
        <taxon>Metazoa</taxon>
        <taxon>Ecdysozoa</taxon>
        <taxon>Arthropoda</taxon>
        <taxon>Crustacea</taxon>
        <taxon>Oligostraca</taxon>
        <taxon>Ostracoda</taxon>
        <taxon>Podocopa</taxon>
        <taxon>Podocopida</taxon>
        <taxon>Cypridocopina</taxon>
        <taxon>Cypridoidea</taxon>
        <taxon>Cyprididae</taxon>
        <taxon>Notodromas</taxon>
    </lineage>
</organism>
<accession>A0A7R9BHL8</accession>
<proteinExistence type="predicted"/>
<evidence type="ECO:0000313" key="2">
    <source>
        <dbReference type="Proteomes" id="UP000678499"/>
    </source>
</evidence>
<reference evidence="1" key="1">
    <citation type="submission" date="2020-11" db="EMBL/GenBank/DDBJ databases">
        <authorList>
            <person name="Tran Van P."/>
        </authorList>
    </citation>
    <scope>NUCLEOTIDE SEQUENCE</scope>
</reference>
<dbReference type="EMBL" id="CAJPEX010000208">
    <property type="protein sequence ID" value="CAG0914282.1"/>
    <property type="molecule type" value="Genomic_DNA"/>
</dbReference>
<keyword evidence="2" id="KW-1185">Reference proteome</keyword>
<feature type="non-terminal residue" evidence="1">
    <location>
        <position position="137"/>
    </location>
</feature>
<dbReference type="Proteomes" id="UP000678499">
    <property type="component" value="Unassembled WGS sequence"/>
</dbReference>
<feature type="non-terminal residue" evidence="1">
    <location>
        <position position="1"/>
    </location>
</feature>
<dbReference type="AlphaFoldDB" id="A0A7R9BHL8"/>
<sequence length="137" mass="16275">QHQHQQPPSQPPHWRLFIHGHQRTFQQVKEKYEMDPRKEKLPYKFGLLVFLNTVKNKSDNLHLANEMMPIERDISWTDHAKVKEALTSMQVTYHPKQTGLKRMQHLLEENNEQKTEIKRLRTLLASKSTVGKCIKDL</sequence>
<evidence type="ECO:0000313" key="1">
    <source>
        <dbReference type="EMBL" id="CAD7274130.1"/>
    </source>
</evidence>
<gene>
    <name evidence="1" type="ORF">NMOB1V02_LOCUS1983</name>
</gene>
<protein>
    <submittedName>
        <fullName evidence="1">Uncharacterized protein</fullName>
    </submittedName>
</protein>
<name>A0A7R9BHL8_9CRUS</name>
<dbReference type="EMBL" id="OA882245">
    <property type="protein sequence ID" value="CAD7274130.1"/>
    <property type="molecule type" value="Genomic_DNA"/>
</dbReference>